<dbReference type="PANTHER" id="PTHR43537:SF5">
    <property type="entry name" value="UXU OPERON TRANSCRIPTIONAL REGULATOR"/>
    <property type="match status" value="1"/>
</dbReference>
<protein>
    <submittedName>
        <fullName evidence="5">FadR/GntR family transcriptional regulator</fullName>
    </submittedName>
</protein>
<comment type="caution">
    <text evidence="5">The sequence shown here is derived from an EMBL/GenBank/DDBJ whole genome shotgun (WGS) entry which is preliminary data.</text>
</comment>
<dbReference type="Pfam" id="PF07729">
    <property type="entry name" value="FCD"/>
    <property type="match status" value="1"/>
</dbReference>
<dbReference type="PROSITE" id="PS50949">
    <property type="entry name" value="HTH_GNTR"/>
    <property type="match status" value="1"/>
</dbReference>
<dbReference type="InterPro" id="IPR036390">
    <property type="entry name" value="WH_DNA-bd_sf"/>
</dbReference>
<dbReference type="InterPro" id="IPR008920">
    <property type="entry name" value="TF_FadR/GntR_C"/>
</dbReference>
<dbReference type="Proteomes" id="UP001500689">
    <property type="component" value="Unassembled WGS sequence"/>
</dbReference>
<evidence type="ECO:0000256" key="2">
    <source>
        <dbReference type="ARBA" id="ARBA00023125"/>
    </source>
</evidence>
<dbReference type="Gene3D" id="1.20.120.530">
    <property type="entry name" value="GntR ligand-binding domain-like"/>
    <property type="match status" value="1"/>
</dbReference>
<dbReference type="CDD" id="cd07377">
    <property type="entry name" value="WHTH_GntR"/>
    <property type="match status" value="1"/>
</dbReference>
<dbReference type="PANTHER" id="PTHR43537">
    <property type="entry name" value="TRANSCRIPTIONAL REGULATOR, GNTR FAMILY"/>
    <property type="match status" value="1"/>
</dbReference>
<dbReference type="Pfam" id="PF00392">
    <property type="entry name" value="GntR"/>
    <property type="match status" value="1"/>
</dbReference>
<feature type="domain" description="HTH gntR-type" evidence="4">
    <location>
        <begin position="18"/>
        <end position="86"/>
    </location>
</feature>
<evidence type="ECO:0000259" key="4">
    <source>
        <dbReference type="PROSITE" id="PS50949"/>
    </source>
</evidence>
<evidence type="ECO:0000313" key="5">
    <source>
        <dbReference type="EMBL" id="GAA3523833.1"/>
    </source>
</evidence>
<keyword evidence="1" id="KW-0805">Transcription regulation</keyword>
<dbReference type="InterPro" id="IPR011711">
    <property type="entry name" value="GntR_C"/>
</dbReference>
<dbReference type="InterPro" id="IPR036388">
    <property type="entry name" value="WH-like_DNA-bd_sf"/>
</dbReference>
<keyword evidence="3" id="KW-0804">Transcription</keyword>
<keyword evidence="2" id="KW-0238">DNA-binding</keyword>
<dbReference type="Gene3D" id="1.10.10.10">
    <property type="entry name" value="Winged helix-like DNA-binding domain superfamily/Winged helix DNA-binding domain"/>
    <property type="match status" value="1"/>
</dbReference>
<dbReference type="SMART" id="SM00895">
    <property type="entry name" value="FCD"/>
    <property type="match status" value="1"/>
</dbReference>
<accession>A0ABP6UYV6</accession>
<name>A0ABP6UYV6_9PSEU</name>
<dbReference type="SUPFAM" id="SSF48008">
    <property type="entry name" value="GntR ligand-binding domain-like"/>
    <property type="match status" value="1"/>
</dbReference>
<dbReference type="EMBL" id="BAAAZN010000001">
    <property type="protein sequence ID" value="GAA3523833.1"/>
    <property type="molecule type" value="Genomic_DNA"/>
</dbReference>
<proteinExistence type="predicted"/>
<organism evidence="5 6">
    <name type="scientific">Amycolatopsis ultiminotia</name>
    <dbReference type="NCBI Taxonomy" id="543629"/>
    <lineage>
        <taxon>Bacteria</taxon>
        <taxon>Bacillati</taxon>
        <taxon>Actinomycetota</taxon>
        <taxon>Actinomycetes</taxon>
        <taxon>Pseudonocardiales</taxon>
        <taxon>Pseudonocardiaceae</taxon>
        <taxon>Amycolatopsis</taxon>
    </lineage>
</organism>
<dbReference type="RefSeq" id="WP_344854350.1">
    <property type="nucleotide sequence ID" value="NZ_BAAAZN010000001.1"/>
</dbReference>
<dbReference type="PRINTS" id="PR00035">
    <property type="entry name" value="HTHGNTR"/>
</dbReference>
<evidence type="ECO:0000256" key="3">
    <source>
        <dbReference type="ARBA" id="ARBA00023163"/>
    </source>
</evidence>
<sequence length="258" mass="28434">MATCQWTKDLRETVVARAQRSEEITKRIIDLIVERRLPPGAPMPTELSLAEAIGVSRNSIREAVKALQALGIVEIRHGYGTFVGSAGSEALQTWLLFRTRTRGTTDAGRLRDLLEVREMLETELTRRVARDHRPELIGRLEACVARMRRKGPDVAVADREFHDLICAEAGFDLARELTGLFWDVYRAAETELGGPAAASVAGTAKRHQAIVDALVRRDEDAAEAAVHRHFDEVRKRAKAGRYGGFGEARPEISGSAAG</sequence>
<dbReference type="SUPFAM" id="SSF46785">
    <property type="entry name" value="Winged helix' DNA-binding domain"/>
    <property type="match status" value="1"/>
</dbReference>
<keyword evidence="6" id="KW-1185">Reference proteome</keyword>
<reference evidence="6" key="1">
    <citation type="journal article" date="2019" name="Int. J. Syst. Evol. Microbiol.">
        <title>The Global Catalogue of Microorganisms (GCM) 10K type strain sequencing project: providing services to taxonomists for standard genome sequencing and annotation.</title>
        <authorList>
            <consortium name="The Broad Institute Genomics Platform"/>
            <consortium name="The Broad Institute Genome Sequencing Center for Infectious Disease"/>
            <person name="Wu L."/>
            <person name="Ma J."/>
        </authorList>
    </citation>
    <scope>NUCLEOTIDE SEQUENCE [LARGE SCALE GENOMIC DNA]</scope>
    <source>
        <strain evidence="6">JCM 16898</strain>
    </source>
</reference>
<evidence type="ECO:0000256" key="1">
    <source>
        <dbReference type="ARBA" id="ARBA00023015"/>
    </source>
</evidence>
<evidence type="ECO:0000313" key="6">
    <source>
        <dbReference type="Proteomes" id="UP001500689"/>
    </source>
</evidence>
<dbReference type="InterPro" id="IPR000524">
    <property type="entry name" value="Tscrpt_reg_HTH_GntR"/>
</dbReference>
<gene>
    <name evidence="5" type="ORF">GCM10022222_02560</name>
</gene>
<dbReference type="SMART" id="SM00345">
    <property type="entry name" value="HTH_GNTR"/>
    <property type="match status" value="1"/>
</dbReference>